<dbReference type="Gene3D" id="3.30.9.10">
    <property type="entry name" value="D-Amino Acid Oxidase, subunit A, domain 2"/>
    <property type="match status" value="1"/>
</dbReference>
<dbReference type="Gene3D" id="3.50.50.60">
    <property type="entry name" value="FAD/NAD(P)-binding domain"/>
    <property type="match status" value="1"/>
</dbReference>
<organism evidence="3 4">
    <name type="scientific">Pseudonocardia acidicola</name>
    <dbReference type="NCBI Taxonomy" id="2724939"/>
    <lineage>
        <taxon>Bacteria</taxon>
        <taxon>Bacillati</taxon>
        <taxon>Actinomycetota</taxon>
        <taxon>Actinomycetes</taxon>
        <taxon>Pseudonocardiales</taxon>
        <taxon>Pseudonocardiaceae</taxon>
        <taxon>Pseudonocardia</taxon>
    </lineage>
</organism>
<protein>
    <submittedName>
        <fullName evidence="3">FAD-binding oxidoreductase</fullName>
    </submittedName>
</protein>
<comment type="caution">
    <text evidence="3">The sequence shown here is derived from an EMBL/GenBank/DDBJ whole genome shotgun (WGS) entry which is preliminary data.</text>
</comment>
<sequence>MSADLVVIGGGIAGASIAYELAASRSVLLLETEATLAVHATARSAATYIPGHGTAPVRALIAASGPRFAALAAELDAPPLLSPRPVLWAAFDEAGERSLSRLLAERAGEPDAPAPISVAEALRRCPVLRPDALRGAGLTAAGADVDAMALHQAYIRGLRRRGGAVRAGTPVTGLAPTSSGWRVRLGALAELEVADVVDAAGAWADAVAALAGVAPIGLTPLRRTIAVARVPDPARLRVDGGAPLPMVCEADERFYFKADGEQLLVSPGDETPSEPVDARPDELDVATALERAEAATGLGLRSIRTSWAGLRSFVADRSPVVGARPEHPGFHFFAGQGGSGIESSPALAALGAAVITGGPVPADVPVDPAVLAPARFK</sequence>
<accession>A0ABX1SER4</accession>
<dbReference type="InterPro" id="IPR006076">
    <property type="entry name" value="FAD-dep_OxRdtase"/>
</dbReference>
<dbReference type="PANTHER" id="PTHR13847">
    <property type="entry name" value="SARCOSINE DEHYDROGENASE-RELATED"/>
    <property type="match status" value="1"/>
</dbReference>
<evidence type="ECO:0000313" key="3">
    <source>
        <dbReference type="EMBL" id="NMH99404.1"/>
    </source>
</evidence>
<keyword evidence="4" id="KW-1185">Reference proteome</keyword>
<evidence type="ECO:0000256" key="1">
    <source>
        <dbReference type="ARBA" id="ARBA00023002"/>
    </source>
</evidence>
<reference evidence="3 4" key="1">
    <citation type="submission" date="2020-04" db="EMBL/GenBank/DDBJ databases">
        <authorList>
            <person name="Klaysubun C."/>
            <person name="Duangmal K."/>
            <person name="Lipun K."/>
        </authorList>
    </citation>
    <scope>NUCLEOTIDE SEQUENCE [LARGE SCALE GENOMIC DNA]</scope>
    <source>
        <strain evidence="3 4">K10HN5</strain>
    </source>
</reference>
<dbReference type="Proteomes" id="UP000820669">
    <property type="component" value="Unassembled WGS sequence"/>
</dbReference>
<dbReference type="EMBL" id="JAAXLA010000036">
    <property type="protein sequence ID" value="NMH99404.1"/>
    <property type="molecule type" value="Genomic_DNA"/>
</dbReference>
<feature type="domain" description="FAD dependent oxidoreductase" evidence="2">
    <location>
        <begin position="4"/>
        <end position="352"/>
    </location>
</feature>
<keyword evidence="1" id="KW-0560">Oxidoreductase</keyword>
<dbReference type="SUPFAM" id="SSF51905">
    <property type="entry name" value="FAD/NAD(P)-binding domain"/>
    <property type="match status" value="1"/>
</dbReference>
<name>A0ABX1SER4_9PSEU</name>
<dbReference type="InterPro" id="IPR036188">
    <property type="entry name" value="FAD/NAD-bd_sf"/>
</dbReference>
<dbReference type="Pfam" id="PF01266">
    <property type="entry name" value="DAO"/>
    <property type="match status" value="1"/>
</dbReference>
<dbReference type="RefSeq" id="WP_169382893.1">
    <property type="nucleotide sequence ID" value="NZ_JAAXLA010000036.1"/>
</dbReference>
<proteinExistence type="predicted"/>
<evidence type="ECO:0000313" key="4">
    <source>
        <dbReference type="Proteomes" id="UP000820669"/>
    </source>
</evidence>
<evidence type="ECO:0000259" key="2">
    <source>
        <dbReference type="Pfam" id="PF01266"/>
    </source>
</evidence>
<dbReference type="PANTHER" id="PTHR13847:SF287">
    <property type="entry name" value="FAD-DEPENDENT OXIDOREDUCTASE DOMAIN-CONTAINING PROTEIN 1"/>
    <property type="match status" value="1"/>
</dbReference>
<gene>
    <name evidence="3" type="ORF">HF526_19100</name>
</gene>